<dbReference type="EMBL" id="VUMT01000007">
    <property type="protein sequence ID" value="MSS63465.1"/>
    <property type="molecule type" value="Genomic_DNA"/>
</dbReference>
<dbReference type="Gene3D" id="2.70.40.10">
    <property type="match status" value="1"/>
</dbReference>
<dbReference type="PANTHER" id="PTHR11241:SF0">
    <property type="entry name" value="DEOXYURIDINE 5'-TRIPHOSPHATE NUCLEOTIDOHYDROLASE"/>
    <property type="match status" value="1"/>
</dbReference>
<dbReference type="EC" id="3.6.1.23" evidence="2"/>
<comment type="similarity">
    <text evidence="1">Belongs to the dUTPase family.</text>
</comment>
<dbReference type="CDD" id="cd07557">
    <property type="entry name" value="trimeric_dUTPase"/>
    <property type="match status" value="1"/>
</dbReference>
<dbReference type="InterPro" id="IPR036157">
    <property type="entry name" value="dUTPase-like_sf"/>
</dbReference>
<evidence type="ECO:0000256" key="5">
    <source>
        <dbReference type="ARBA" id="ARBA00047686"/>
    </source>
</evidence>
<dbReference type="InterPro" id="IPR008181">
    <property type="entry name" value="dUTPase"/>
</dbReference>
<dbReference type="Proteomes" id="UP000482209">
    <property type="component" value="Unassembled WGS sequence"/>
</dbReference>
<reference evidence="7 8" key="1">
    <citation type="submission" date="2019-08" db="EMBL/GenBank/DDBJ databases">
        <title>In-depth cultivation of the pig gut microbiome towards novel bacterial diversity and tailored functional studies.</title>
        <authorList>
            <person name="Wylensek D."/>
            <person name="Hitch T.C.A."/>
            <person name="Clavel T."/>
        </authorList>
    </citation>
    <scope>NUCLEOTIDE SEQUENCE [LARGE SCALE GENOMIC DNA]</scope>
    <source>
        <strain evidence="7 8">WCA-693-APC-MOT-I</strain>
    </source>
</reference>
<dbReference type="GO" id="GO:0004170">
    <property type="term" value="F:dUTP diphosphatase activity"/>
    <property type="evidence" value="ECO:0007669"/>
    <property type="project" value="UniProtKB-EC"/>
</dbReference>
<feature type="domain" description="dUTPase-like" evidence="6">
    <location>
        <begin position="29"/>
        <end position="143"/>
    </location>
</feature>
<dbReference type="GO" id="GO:0046081">
    <property type="term" value="P:dUTP catabolic process"/>
    <property type="evidence" value="ECO:0007669"/>
    <property type="project" value="InterPro"/>
</dbReference>
<dbReference type="Pfam" id="PF00692">
    <property type="entry name" value="dUTPase"/>
    <property type="match status" value="1"/>
</dbReference>
<evidence type="ECO:0000256" key="3">
    <source>
        <dbReference type="ARBA" id="ARBA00022801"/>
    </source>
</evidence>
<dbReference type="RefSeq" id="WP_154518807.1">
    <property type="nucleotide sequence ID" value="NZ_VUMT01000007.1"/>
</dbReference>
<sequence length="146" mass="16552">METKTIKIKYHSEEISKLEYIGGKSDWIDLRAAEHVVLKKGEFKLISLGISMQLPAGYEAVIVPRSSTYKNFGIIQTNHMGVIDETYCGNDDIFMMPALAMRDTEINVNDRICQFRIQKHQPQIVFEEVETLENENRGGIGSTGVK</sequence>
<comment type="caution">
    <text evidence="7">The sequence shown here is derived from an EMBL/GenBank/DDBJ whole genome shotgun (WGS) entry which is preliminary data.</text>
</comment>
<evidence type="ECO:0000256" key="2">
    <source>
        <dbReference type="ARBA" id="ARBA00012379"/>
    </source>
</evidence>
<protein>
    <recommendedName>
        <fullName evidence="2">dUTP diphosphatase</fullName>
        <ecNumber evidence="2">3.6.1.23</ecNumber>
    </recommendedName>
</protein>
<dbReference type="AlphaFoldDB" id="A0A6L5XXI4"/>
<keyword evidence="3" id="KW-0378">Hydrolase</keyword>
<dbReference type="GO" id="GO:0000287">
    <property type="term" value="F:magnesium ion binding"/>
    <property type="evidence" value="ECO:0007669"/>
    <property type="project" value="InterPro"/>
</dbReference>
<accession>A0A6L5XXI4</accession>
<dbReference type="InterPro" id="IPR029054">
    <property type="entry name" value="dUTPase-like"/>
</dbReference>
<evidence type="ECO:0000256" key="4">
    <source>
        <dbReference type="ARBA" id="ARBA00023080"/>
    </source>
</evidence>
<dbReference type="InterPro" id="IPR033704">
    <property type="entry name" value="dUTPase_trimeric"/>
</dbReference>
<evidence type="ECO:0000313" key="7">
    <source>
        <dbReference type="EMBL" id="MSS63465.1"/>
    </source>
</evidence>
<dbReference type="GO" id="GO:0006226">
    <property type="term" value="P:dUMP biosynthetic process"/>
    <property type="evidence" value="ECO:0007669"/>
    <property type="project" value="InterPro"/>
</dbReference>
<keyword evidence="8" id="KW-1185">Reference proteome</keyword>
<gene>
    <name evidence="7" type="ORF">FYJ58_06180</name>
</gene>
<comment type="catalytic activity">
    <reaction evidence="5">
        <text>dUTP + H2O = dUMP + diphosphate + H(+)</text>
        <dbReference type="Rhea" id="RHEA:10248"/>
        <dbReference type="ChEBI" id="CHEBI:15377"/>
        <dbReference type="ChEBI" id="CHEBI:15378"/>
        <dbReference type="ChEBI" id="CHEBI:33019"/>
        <dbReference type="ChEBI" id="CHEBI:61555"/>
        <dbReference type="ChEBI" id="CHEBI:246422"/>
        <dbReference type="EC" id="3.6.1.23"/>
    </reaction>
</comment>
<evidence type="ECO:0000256" key="1">
    <source>
        <dbReference type="ARBA" id="ARBA00006581"/>
    </source>
</evidence>
<dbReference type="SUPFAM" id="SSF51283">
    <property type="entry name" value="dUTPase-like"/>
    <property type="match status" value="1"/>
</dbReference>
<organism evidence="7 8">
    <name type="scientific">Velocimicrobium porci</name>
    <dbReference type="NCBI Taxonomy" id="2606634"/>
    <lineage>
        <taxon>Bacteria</taxon>
        <taxon>Bacillati</taxon>
        <taxon>Bacillota</taxon>
        <taxon>Clostridia</taxon>
        <taxon>Lachnospirales</taxon>
        <taxon>Lachnospiraceae</taxon>
        <taxon>Velocimicrobium</taxon>
    </lineage>
</organism>
<keyword evidence="4" id="KW-0546">Nucleotide metabolism</keyword>
<evidence type="ECO:0000259" key="6">
    <source>
        <dbReference type="Pfam" id="PF00692"/>
    </source>
</evidence>
<name>A0A6L5XXI4_9FIRM</name>
<evidence type="ECO:0000313" key="8">
    <source>
        <dbReference type="Proteomes" id="UP000482209"/>
    </source>
</evidence>
<proteinExistence type="inferred from homology"/>
<dbReference type="PANTHER" id="PTHR11241">
    <property type="entry name" value="DEOXYURIDINE 5'-TRIPHOSPHATE NUCLEOTIDOHYDROLASE"/>
    <property type="match status" value="1"/>
</dbReference>